<evidence type="ECO:0000313" key="5">
    <source>
        <dbReference type="Proteomes" id="UP000604825"/>
    </source>
</evidence>
<reference evidence="4" key="1">
    <citation type="submission" date="2020-10" db="EMBL/GenBank/DDBJ databases">
        <authorList>
            <person name="Han B."/>
            <person name="Lu T."/>
            <person name="Zhao Q."/>
            <person name="Huang X."/>
            <person name="Zhao Y."/>
        </authorList>
    </citation>
    <scope>NUCLEOTIDE SEQUENCE</scope>
</reference>
<dbReference type="EMBL" id="CAJGYO010000005">
    <property type="protein sequence ID" value="CAD6231603.1"/>
    <property type="molecule type" value="Genomic_DNA"/>
</dbReference>
<organism evidence="4 5">
    <name type="scientific">Miscanthus lutarioriparius</name>
    <dbReference type="NCBI Taxonomy" id="422564"/>
    <lineage>
        <taxon>Eukaryota</taxon>
        <taxon>Viridiplantae</taxon>
        <taxon>Streptophyta</taxon>
        <taxon>Embryophyta</taxon>
        <taxon>Tracheophyta</taxon>
        <taxon>Spermatophyta</taxon>
        <taxon>Magnoliopsida</taxon>
        <taxon>Liliopsida</taxon>
        <taxon>Poales</taxon>
        <taxon>Poaceae</taxon>
        <taxon>PACMAD clade</taxon>
        <taxon>Panicoideae</taxon>
        <taxon>Andropogonodae</taxon>
        <taxon>Andropogoneae</taxon>
        <taxon>Saccharinae</taxon>
        <taxon>Miscanthus</taxon>
    </lineage>
</organism>
<dbReference type="PANTHER" id="PTHR47989">
    <property type="entry name" value="OS01G0750732 PROTEIN"/>
    <property type="match status" value="1"/>
</dbReference>
<evidence type="ECO:0000256" key="1">
    <source>
        <dbReference type="ARBA" id="ARBA00022741"/>
    </source>
</evidence>
<keyword evidence="1" id="KW-0547">Nucleotide-binding</keyword>
<dbReference type="InterPro" id="IPR008271">
    <property type="entry name" value="Ser/Thr_kinase_AS"/>
</dbReference>
<keyword evidence="5" id="KW-1185">Reference proteome</keyword>
<dbReference type="PROSITE" id="PS50011">
    <property type="entry name" value="PROTEIN_KINASE_DOM"/>
    <property type="match status" value="1"/>
</dbReference>
<dbReference type="InterPro" id="IPR000719">
    <property type="entry name" value="Prot_kinase_dom"/>
</dbReference>
<dbReference type="GO" id="GO:0004672">
    <property type="term" value="F:protein kinase activity"/>
    <property type="evidence" value="ECO:0007669"/>
    <property type="project" value="InterPro"/>
</dbReference>
<dbReference type="AlphaFoldDB" id="A0A811P161"/>
<sequence length="504" mass="55058">MGVGVFGCVFMGILPDGRPVAVKKLKIGNGQGHPRIIHRDIKSSNILLYNNFEAQVSDFGLTRLAAAYNTHVTTRIMGTFGNVFKAVRRGVASDYRLTLRRLKRRKPVDASQPLGDESLVEWKPQAHNTIRSSPSIQFFAGLQSLVAPTPSGHESLSKRNFRMEVSVFQALVNKLREKQPLVAAPLVCSPHPSPTPKSSSSMATTCERRDPAAACGLRRAAKLGLRRAARRQQLPLGPRPSGCRAVAWGGPPPTQVLDGEKYLQADGGKGKYLDDGGTRGCMDPYGVVAASAGLGGRGWGPRIRSPTLWLLDLGVTRLKREVESGGEAGASAEEAPVSEKDLRELWGVFLDNALDALCIGVSRQIPLDVGFSADVLLWLWRDVQLAHLDAVKTLVAEGDLDGAAGHLQFLCLGHGLEEDEYSKLFMARSSSICKLVTSFSERDGQKLYGGAWSELEDRITKLYGAAIQSTSPQLVQLVQWKFENIFIRRNFSPSMLRILNLFAF</sequence>
<dbReference type="SUPFAM" id="SSF56112">
    <property type="entry name" value="Protein kinase-like (PK-like)"/>
    <property type="match status" value="1"/>
</dbReference>
<dbReference type="Proteomes" id="UP000604825">
    <property type="component" value="Unassembled WGS sequence"/>
</dbReference>
<dbReference type="OrthoDB" id="4062651at2759"/>
<gene>
    <name evidence="4" type="ORF">NCGR_LOCUS21605</name>
</gene>
<dbReference type="InterPro" id="IPR011009">
    <property type="entry name" value="Kinase-like_dom_sf"/>
</dbReference>
<proteinExistence type="predicted"/>
<dbReference type="GO" id="GO:0005524">
    <property type="term" value="F:ATP binding"/>
    <property type="evidence" value="ECO:0007669"/>
    <property type="project" value="UniProtKB-KW"/>
</dbReference>
<name>A0A811P161_9POAL</name>
<evidence type="ECO:0000313" key="4">
    <source>
        <dbReference type="EMBL" id="CAD6231603.1"/>
    </source>
</evidence>
<protein>
    <recommendedName>
        <fullName evidence="3">Protein kinase domain-containing protein</fullName>
    </recommendedName>
</protein>
<keyword evidence="2" id="KW-0067">ATP-binding</keyword>
<evidence type="ECO:0000259" key="3">
    <source>
        <dbReference type="PROSITE" id="PS50011"/>
    </source>
</evidence>
<dbReference type="PANTHER" id="PTHR47989:SF47">
    <property type="entry name" value="SERINE_THREONINE-PROTEIN KINASE PBL28-RELATED"/>
    <property type="match status" value="1"/>
</dbReference>
<feature type="domain" description="Protein kinase" evidence="3">
    <location>
        <begin position="1"/>
        <end position="234"/>
    </location>
</feature>
<comment type="caution">
    <text evidence="4">The sequence shown here is derived from an EMBL/GenBank/DDBJ whole genome shotgun (WGS) entry which is preliminary data.</text>
</comment>
<dbReference type="InterPro" id="IPR001245">
    <property type="entry name" value="Ser-Thr/Tyr_kinase_cat_dom"/>
</dbReference>
<evidence type="ECO:0000256" key="2">
    <source>
        <dbReference type="ARBA" id="ARBA00022840"/>
    </source>
</evidence>
<dbReference type="Gene3D" id="1.10.510.10">
    <property type="entry name" value="Transferase(Phosphotransferase) domain 1"/>
    <property type="match status" value="1"/>
</dbReference>
<accession>A0A811P161</accession>
<dbReference type="Pfam" id="PF07714">
    <property type="entry name" value="PK_Tyr_Ser-Thr"/>
    <property type="match status" value="1"/>
</dbReference>
<dbReference type="PROSITE" id="PS00108">
    <property type="entry name" value="PROTEIN_KINASE_ST"/>
    <property type="match status" value="1"/>
</dbReference>